<evidence type="ECO:0000259" key="11">
    <source>
        <dbReference type="PROSITE" id="PS50865"/>
    </source>
</evidence>
<dbReference type="KEGG" id="dfa:DFA_10156"/>
<evidence type="ECO:0000256" key="5">
    <source>
        <dbReference type="ARBA" id="ARBA00022723"/>
    </source>
</evidence>
<dbReference type="Pfam" id="PF00856">
    <property type="entry name" value="SET"/>
    <property type="match status" value="1"/>
</dbReference>
<dbReference type="PROSITE" id="PS50280">
    <property type="entry name" value="SET"/>
    <property type="match status" value="1"/>
</dbReference>
<dbReference type="GO" id="GO:0005634">
    <property type="term" value="C:nucleus"/>
    <property type="evidence" value="ECO:0007669"/>
    <property type="project" value="TreeGrafter"/>
</dbReference>
<feature type="repeat" description="TPR" evidence="9">
    <location>
        <begin position="11"/>
        <end position="44"/>
    </location>
</feature>
<sequence length="524" mass="60153">MSDTRQVVEEGKIWREKGNKQVSVKEYDSALESYTQAIRLNPSDYAALTNRSWVYFLQSKWQSSLVDAQASININQSWVKGYYRKAIALKQLKRYRDAIDTLDYAIKSPVLKGTIHLTDTKLFINEIDTITKSIIDYMTLQQDEKTTTKQHQQVDKVDIKMIGGDLGKGVFTQTGIQANTAVTVEYPLVSHISCKYLGQYLDQGTNNNNNNNKSSTWYQTCSHCMENRIRDPTILSKLLGDQPYREIYSSLYPNSKEYIVCGHCKVEYYCSESCQQLAWSQYHQIQCPHMSIIKQQLYPHCIENEQTNPLIISRMFAMVLQSIIYQQKEFTESIIPFTFFISNGQWQSKGDEKVLSILKSIFKNESQLDQVLTIERYRQFNSIIQCNASKINPLSRIHMLIEKNTIESPALQDYIQLVEDGPKVPFGEPLLNLLESLSDCCVHGSGLYVYANSCNHSCSPNAAITNESTNFSATIRSITDIPNGNQIEISYIEEDQPSQTRQSELIDKYKFKCHCQKCTNRIIK</sequence>
<evidence type="ECO:0000256" key="7">
    <source>
        <dbReference type="ARBA" id="ARBA00022833"/>
    </source>
</evidence>
<dbReference type="GO" id="GO:0042826">
    <property type="term" value="F:histone deacetylase binding"/>
    <property type="evidence" value="ECO:0007669"/>
    <property type="project" value="TreeGrafter"/>
</dbReference>
<dbReference type="STRING" id="1054147.F4Q9F3"/>
<dbReference type="Gene3D" id="2.170.270.10">
    <property type="entry name" value="SET domain"/>
    <property type="match status" value="1"/>
</dbReference>
<evidence type="ECO:0000259" key="10">
    <source>
        <dbReference type="PROSITE" id="PS50280"/>
    </source>
</evidence>
<dbReference type="InterPro" id="IPR046341">
    <property type="entry name" value="SET_dom_sf"/>
</dbReference>
<evidence type="ECO:0000313" key="13">
    <source>
        <dbReference type="Proteomes" id="UP000007797"/>
    </source>
</evidence>
<dbReference type="CDD" id="cd20071">
    <property type="entry name" value="SET_SMYD"/>
    <property type="match status" value="1"/>
</dbReference>
<keyword evidence="5" id="KW-0479">Metal-binding</keyword>
<keyword evidence="4" id="KW-0949">S-adenosyl-L-methionine</keyword>
<evidence type="ECO:0000256" key="2">
    <source>
        <dbReference type="ARBA" id="ARBA00022603"/>
    </source>
</evidence>
<feature type="domain" description="MYND-type" evidence="11">
    <location>
        <begin position="221"/>
        <end position="287"/>
    </location>
</feature>
<dbReference type="GO" id="GO:0008168">
    <property type="term" value="F:methyltransferase activity"/>
    <property type="evidence" value="ECO:0007669"/>
    <property type="project" value="UniProtKB-KW"/>
</dbReference>
<keyword evidence="13" id="KW-1185">Reference proteome</keyword>
<name>F4Q9F3_CACFS</name>
<dbReference type="GO" id="GO:0032259">
    <property type="term" value="P:methylation"/>
    <property type="evidence" value="ECO:0007669"/>
    <property type="project" value="UniProtKB-KW"/>
</dbReference>
<keyword evidence="6 8" id="KW-0863">Zinc-finger</keyword>
<dbReference type="AlphaFoldDB" id="F4Q9F3"/>
<dbReference type="SMART" id="SM00028">
    <property type="entry name" value="TPR"/>
    <property type="match status" value="3"/>
</dbReference>
<evidence type="ECO:0000256" key="3">
    <source>
        <dbReference type="ARBA" id="ARBA00022679"/>
    </source>
</evidence>
<evidence type="ECO:0000313" key="12">
    <source>
        <dbReference type="EMBL" id="EGG15322.1"/>
    </source>
</evidence>
<comment type="function">
    <text evidence="1">Probable methyltransferase.</text>
</comment>
<dbReference type="InterPro" id="IPR001214">
    <property type="entry name" value="SET_dom"/>
</dbReference>
<keyword evidence="3" id="KW-0808">Transferase</keyword>
<evidence type="ECO:0000256" key="4">
    <source>
        <dbReference type="ARBA" id="ARBA00022691"/>
    </source>
</evidence>
<accession>F4Q9F3</accession>
<dbReference type="Pfam" id="PF01753">
    <property type="entry name" value="zf-MYND"/>
    <property type="match status" value="1"/>
</dbReference>
<dbReference type="InterPro" id="IPR019734">
    <property type="entry name" value="TPR_rpt"/>
</dbReference>
<dbReference type="Gene3D" id="1.25.40.10">
    <property type="entry name" value="Tetratricopeptide repeat domain"/>
    <property type="match status" value="1"/>
</dbReference>
<dbReference type="Proteomes" id="UP000007797">
    <property type="component" value="Unassembled WGS sequence"/>
</dbReference>
<reference evidence="13" key="1">
    <citation type="journal article" date="2011" name="Genome Res.">
        <title>Phylogeny-wide analysis of social amoeba genomes highlights ancient origins for complex intercellular communication.</title>
        <authorList>
            <person name="Heidel A.J."/>
            <person name="Lawal H.M."/>
            <person name="Felder M."/>
            <person name="Schilde C."/>
            <person name="Helps N.R."/>
            <person name="Tunggal B."/>
            <person name="Rivero F."/>
            <person name="John U."/>
            <person name="Schleicher M."/>
            <person name="Eichinger L."/>
            <person name="Platzer M."/>
            <person name="Noegel A.A."/>
            <person name="Schaap P."/>
            <person name="Gloeckner G."/>
        </authorList>
    </citation>
    <scope>NUCLEOTIDE SEQUENCE [LARGE SCALE GENOMIC DNA]</scope>
    <source>
        <strain evidence="13">SH3</strain>
    </source>
</reference>
<dbReference type="PROSITE" id="PS50005">
    <property type="entry name" value="TPR"/>
    <property type="match status" value="1"/>
</dbReference>
<dbReference type="OrthoDB" id="438641at2759"/>
<proteinExistence type="predicted"/>
<dbReference type="GO" id="GO:0005737">
    <property type="term" value="C:cytoplasm"/>
    <property type="evidence" value="ECO:0007669"/>
    <property type="project" value="TreeGrafter"/>
</dbReference>
<dbReference type="EMBL" id="GL883026">
    <property type="protein sequence ID" value="EGG15322.1"/>
    <property type="molecule type" value="Genomic_DNA"/>
</dbReference>
<dbReference type="SUPFAM" id="SSF144232">
    <property type="entry name" value="HIT/MYND zinc finger-like"/>
    <property type="match status" value="1"/>
</dbReference>
<dbReference type="PANTHER" id="PTHR46165">
    <property type="entry name" value="SET AND MYND DOMAIN-CONTAINING PROTEIN 4"/>
    <property type="match status" value="1"/>
</dbReference>
<dbReference type="GO" id="GO:0008270">
    <property type="term" value="F:zinc ion binding"/>
    <property type="evidence" value="ECO:0007669"/>
    <property type="project" value="UniProtKB-KW"/>
</dbReference>
<dbReference type="InterPro" id="IPR002893">
    <property type="entry name" value="Znf_MYND"/>
</dbReference>
<dbReference type="OMA" id="SHISCKY"/>
<gene>
    <name evidence="12" type="ORF">DFA_10156</name>
</gene>
<evidence type="ECO:0000256" key="8">
    <source>
        <dbReference type="PROSITE-ProRule" id="PRU00134"/>
    </source>
</evidence>
<dbReference type="RefSeq" id="XP_004352042.1">
    <property type="nucleotide sequence ID" value="XM_004351990.1"/>
</dbReference>
<dbReference type="InterPro" id="IPR052097">
    <property type="entry name" value="SET-MYND_domain_protein"/>
</dbReference>
<organism evidence="12 13">
    <name type="scientific">Cavenderia fasciculata</name>
    <name type="common">Slime mold</name>
    <name type="synonym">Dictyostelium fasciculatum</name>
    <dbReference type="NCBI Taxonomy" id="261658"/>
    <lineage>
        <taxon>Eukaryota</taxon>
        <taxon>Amoebozoa</taxon>
        <taxon>Evosea</taxon>
        <taxon>Eumycetozoa</taxon>
        <taxon>Dictyostelia</taxon>
        <taxon>Acytosteliales</taxon>
        <taxon>Cavenderiaceae</taxon>
        <taxon>Cavenderia</taxon>
    </lineage>
</organism>
<keyword evidence="7" id="KW-0862">Zinc</keyword>
<evidence type="ECO:0000256" key="9">
    <source>
        <dbReference type="PROSITE-ProRule" id="PRU00339"/>
    </source>
</evidence>
<dbReference type="SUPFAM" id="SSF48452">
    <property type="entry name" value="TPR-like"/>
    <property type="match status" value="1"/>
</dbReference>
<dbReference type="GeneID" id="14867701"/>
<dbReference type="InterPro" id="IPR011990">
    <property type="entry name" value="TPR-like_helical_dom_sf"/>
</dbReference>
<evidence type="ECO:0000256" key="6">
    <source>
        <dbReference type="ARBA" id="ARBA00022771"/>
    </source>
</evidence>
<keyword evidence="2" id="KW-0489">Methyltransferase</keyword>
<protein>
    <submittedName>
        <fullName evidence="12">SET domain-containing protein</fullName>
    </submittedName>
</protein>
<dbReference type="PANTHER" id="PTHR46165:SF2">
    <property type="entry name" value="SET AND MYND DOMAIN-CONTAINING PROTEIN 4"/>
    <property type="match status" value="1"/>
</dbReference>
<dbReference type="SUPFAM" id="SSF82199">
    <property type="entry name" value="SET domain"/>
    <property type="match status" value="1"/>
</dbReference>
<evidence type="ECO:0000256" key="1">
    <source>
        <dbReference type="ARBA" id="ARBA00004038"/>
    </source>
</evidence>
<feature type="domain" description="SET" evidence="10">
    <location>
        <begin position="155"/>
        <end position="492"/>
    </location>
</feature>
<dbReference type="PROSITE" id="PS50865">
    <property type="entry name" value="ZF_MYND_2"/>
    <property type="match status" value="1"/>
</dbReference>
<keyword evidence="9" id="KW-0802">TPR repeat</keyword>
<dbReference type="Gene3D" id="6.10.140.2220">
    <property type="match status" value="1"/>
</dbReference>